<reference evidence="2 3" key="1">
    <citation type="submission" date="2019-03" db="EMBL/GenBank/DDBJ databases">
        <title>Genomic Encyclopedia of Type Strains, Phase IV (KMG-IV): sequencing the most valuable type-strain genomes for metagenomic binning, comparative biology and taxonomic classification.</title>
        <authorList>
            <person name="Goeker M."/>
        </authorList>
    </citation>
    <scope>NUCLEOTIDE SEQUENCE [LARGE SCALE GENOMIC DNA]</scope>
    <source>
        <strain evidence="2 3">DSM 100451</strain>
    </source>
</reference>
<keyword evidence="1" id="KW-0472">Membrane</keyword>
<sequence>MNETERSAFYERYENGIHVIGRVGLSVGILLMLAAPLAMGWVLGAGPDWAAFGMGFFQVAIIYWTSGVVEFLVYSPLLGSGASYLTFITGNVLNLKVPCAVNAREICGTEVGTPENDVISTLSVAASSLITTLVLAIGVLCLVPLTPVLEAPALQPAFNNVIPALFGALAFKYFYRNMNIAIIPLVFMCILFVAAPGLIGSVSFLILLSGAMAIGIAYWLFKHGKLN</sequence>
<name>A0A4R1QQU7_9FIRM</name>
<protein>
    <recommendedName>
        <fullName evidence="4">4-azaleucine resistance transporter AzlC</fullName>
    </recommendedName>
</protein>
<feature type="transmembrane region" description="Helical" evidence="1">
    <location>
        <begin position="20"/>
        <end position="43"/>
    </location>
</feature>
<dbReference type="EMBL" id="SLUM01000014">
    <property type="protein sequence ID" value="TCL56148.1"/>
    <property type="molecule type" value="Genomic_DNA"/>
</dbReference>
<feature type="transmembrane region" description="Helical" evidence="1">
    <location>
        <begin position="157"/>
        <end position="175"/>
    </location>
</feature>
<dbReference type="RefSeq" id="WP_058963449.1">
    <property type="nucleotide sequence ID" value="NZ_CABKVM010000014.1"/>
</dbReference>
<dbReference type="AlphaFoldDB" id="A0A4R1QQU7"/>
<gene>
    <name evidence="2" type="ORF">EDD77_114103</name>
</gene>
<evidence type="ECO:0000256" key="1">
    <source>
        <dbReference type="SAM" id="Phobius"/>
    </source>
</evidence>
<dbReference type="Proteomes" id="UP000295184">
    <property type="component" value="Unassembled WGS sequence"/>
</dbReference>
<keyword evidence="1" id="KW-0812">Transmembrane</keyword>
<evidence type="ECO:0000313" key="2">
    <source>
        <dbReference type="EMBL" id="TCL56148.1"/>
    </source>
</evidence>
<feature type="transmembrane region" description="Helical" evidence="1">
    <location>
        <begin position="124"/>
        <end position="145"/>
    </location>
</feature>
<dbReference type="STRING" id="1650663.GCA_001486665_00971"/>
<keyword evidence="1" id="KW-1133">Transmembrane helix</keyword>
<evidence type="ECO:0000313" key="3">
    <source>
        <dbReference type="Proteomes" id="UP000295184"/>
    </source>
</evidence>
<organism evidence="2 3">
    <name type="scientific">Allofournierella massiliensis</name>
    <dbReference type="NCBI Taxonomy" id="1650663"/>
    <lineage>
        <taxon>Bacteria</taxon>
        <taxon>Bacillati</taxon>
        <taxon>Bacillota</taxon>
        <taxon>Clostridia</taxon>
        <taxon>Eubacteriales</taxon>
        <taxon>Oscillospiraceae</taxon>
        <taxon>Allofournierella</taxon>
    </lineage>
</organism>
<accession>A0A4R1QQU7</accession>
<feature type="transmembrane region" description="Helical" evidence="1">
    <location>
        <begin position="49"/>
        <end position="74"/>
    </location>
</feature>
<feature type="transmembrane region" description="Helical" evidence="1">
    <location>
        <begin position="180"/>
        <end position="198"/>
    </location>
</feature>
<comment type="caution">
    <text evidence="2">The sequence shown here is derived from an EMBL/GenBank/DDBJ whole genome shotgun (WGS) entry which is preliminary data.</text>
</comment>
<proteinExistence type="predicted"/>
<evidence type="ECO:0008006" key="4">
    <source>
        <dbReference type="Google" id="ProtNLM"/>
    </source>
</evidence>
<feature type="transmembrane region" description="Helical" evidence="1">
    <location>
        <begin position="204"/>
        <end position="221"/>
    </location>
</feature>
<dbReference type="OrthoDB" id="2052735at2"/>